<reference evidence="2 3" key="1">
    <citation type="submission" date="2013-11" db="EMBL/GenBank/DDBJ databases">
        <title>The Genome Sequence of Phytophthora parasitica CJ05E6.</title>
        <authorList>
            <consortium name="The Broad Institute Genomics Platform"/>
            <person name="Russ C."/>
            <person name="Tyler B."/>
            <person name="Panabieres F."/>
            <person name="Shan W."/>
            <person name="Tripathy S."/>
            <person name="Grunwald N."/>
            <person name="Machado M."/>
            <person name="Johnson C.S."/>
            <person name="Arredondo F."/>
            <person name="Hong C."/>
            <person name="Coffey M."/>
            <person name="Young S.K."/>
            <person name="Zeng Q."/>
            <person name="Gargeya S."/>
            <person name="Fitzgerald M."/>
            <person name="Abouelleil A."/>
            <person name="Alvarado L."/>
            <person name="Chapman S.B."/>
            <person name="Gainer-Dewar J."/>
            <person name="Goldberg J."/>
            <person name="Griggs A."/>
            <person name="Gujja S."/>
            <person name="Hansen M."/>
            <person name="Howarth C."/>
            <person name="Imamovic A."/>
            <person name="Ireland A."/>
            <person name="Larimer J."/>
            <person name="McCowan C."/>
            <person name="Murphy C."/>
            <person name="Pearson M."/>
            <person name="Poon T.W."/>
            <person name="Priest M."/>
            <person name="Roberts A."/>
            <person name="Saif S."/>
            <person name="Shea T."/>
            <person name="Sykes S."/>
            <person name="Wortman J."/>
            <person name="Nusbaum C."/>
            <person name="Birren B."/>
        </authorList>
    </citation>
    <scope>NUCLEOTIDE SEQUENCE [LARGE SCALE GENOMIC DNA]</scope>
    <source>
        <strain evidence="2 3">CJ05E6</strain>
    </source>
</reference>
<evidence type="ECO:0000313" key="2">
    <source>
        <dbReference type="EMBL" id="ETL47576.1"/>
    </source>
</evidence>
<evidence type="ECO:0000313" key="3">
    <source>
        <dbReference type="Proteomes" id="UP000053864"/>
    </source>
</evidence>
<dbReference type="EMBL" id="KI671175">
    <property type="protein sequence ID" value="ETL47576.1"/>
    <property type="molecule type" value="Genomic_DNA"/>
</dbReference>
<gene>
    <name evidence="2" type="ORF">L916_02690</name>
</gene>
<accession>W2JME4</accession>
<dbReference type="AlphaFoldDB" id="W2JME4"/>
<sequence>MLGAGNDEYDNLGREDTETEFCSCDDDAESERWEQEDRSDEKVDRSDEEKDGHTGNETTSQEQGVTAADANAVGEV</sequence>
<feature type="region of interest" description="Disordered" evidence="1">
    <location>
        <begin position="1"/>
        <end position="76"/>
    </location>
</feature>
<protein>
    <submittedName>
        <fullName evidence="2">Uncharacterized protein</fullName>
    </submittedName>
</protein>
<feature type="non-terminal residue" evidence="2">
    <location>
        <position position="76"/>
    </location>
</feature>
<organism evidence="2 3">
    <name type="scientific">Phytophthora nicotianae</name>
    <name type="common">Potato buckeye rot agent</name>
    <name type="synonym">Phytophthora parasitica</name>
    <dbReference type="NCBI Taxonomy" id="4792"/>
    <lineage>
        <taxon>Eukaryota</taxon>
        <taxon>Sar</taxon>
        <taxon>Stramenopiles</taxon>
        <taxon>Oomycota</taxon>
        <taxon>Peronosporomycetes</taxon>
        <taxon>Peronosporales</taxon>
        <taxon>Peronosporaceae</taxon>
        <taxon>Phytophthora</taxon>
    </lineage>
</organism>
<dbReference type="Proteomes" id="UP000053864">
    <property type="component" value="Unassembled WGS sequence"/>
</dbReference>
<feature type="compositionally biased region" description="Acidic residues" evidence="1">
    <location>
        <begin position="17"/>
        <end position="29"/>
    </location>
</feature>
<feature type="compositionally biased region" description="Basic and acidic residues" evidence="1">
    <location>
        <begin position="30"/>
        <end position="54"/>
    </location>
</feature>
<name>W2JME4_PHYNI</name>
<proteinExistence type="predicted"/>
<feature type="compositionally biased region" description="Polar residues" evidence="1">
    <location>
        <begin position="55"/>
        <end position="64"/>
    </location>
</feature>
<evidence type="ECO:0000256" key="1">
    <source>
        <dbReference type="SAM" id="MobiDB-lite"/>
    </source>
</evidence>